<evidence type="ECO:0000259" key="6">
    <source>
        <dbReference type="PROSITE" id="PS50075"/>
    </source>
</evidence>
<dbReference type="PROSITE" id="PS52019">
    <property type="entry name" value="PKS_MFAS_DH"/>
    <property type="match status" value="1"/>
</dbReference>
<dbReference type="InterPro" id="IPR030918">
    <property type="entry name" value="PT_fungal_PKS"/>
</dbReference>
<name>A0A6H0YVH1_CLAME</name>
<keyword evidence="5" id="KW-1133">Transmembrane helix</keyword>
<feature type="region of interest" description="N-terminal hotdog fold" evidence="4">
    <location>
        <begin position="1288"/>
        <end position="1422"/>
    </location>
</feature>
<dbReference type="CDD" id="cd00833">
    <property type="entry name" value="PKS"/>
    <property type="match status" value="1"/>
</dbReference>
<evidence type="ECO:0000256" key="3">
    <source>
        <dbReference type="ARBA" id="ARBA00022679"/>
    </source>
</evidence>
<dbReference type="InterPro" id="IPR006162">
    <property type="entry name" value="Ppantetheine_attach_site"/>
</dbReference>
<organism evidence="9">
    <name type="scientific">Cladonia metacorallifera</name>
    <name type="common">Lichen-forming fungus</name>
    <dbReference type="NCBI Taxonomy" id="195773"/>
    <lineage>
        <taxon>Eukaryota</taxon>
        <taxon>Fungi</taxon>
        <taxon>Dikarya</taxon>
        <taxon>Ascomycota</taxon>
        <taxon>Pezizomycotina</taxon>
        <taxon>Lecanoromycetes</taxon>
        <taxon>OSLEUM clade</taxon>
        <taxon>Lecanoromycetidae</taxon>
        <taxon>Lecanorales</taxon>
        <taxon>Lecanorineae</taxon>
        <taxon>Cladoniaceae</taxon>
        <taxon>Cladonia</taxon>
    </lineage>
</organism>
<dbReference type="PANTHER" id="PTHR43775">
    <property type="entry name" value="FATTY ACID SYNTHASE"/>
    <property type="match status" value="1"/>
</dbReference>
<dbReference type="SUPFAM" id="SSF53901">
    <property type="entry name" value="Thiolase-like"/>
    <property type="match status" value="1"/>
</dbReference>
<dbReference type="InterPro" id="IPR049551">
    <property type="entry name" value="PKS_DH_C"/>
</dbReference>
<dbReference type="Pfam" id="PF22621">
    <property type="entry name" value="CurL-like_PKS_C"/>
    <property type="match status" value="1"/>
</dbReference>
<reference evidence="9" key="1">
    <citation type="submission" date="2019-08" db="EMBL/GenBank/DDBJ databases">
        <title>Exogenous carbon and light sources induced a secondary metabolite, cristazarin, in a lichen-forming fungus Cladonia metacorallifera.</title>
        <authorList>
            <person name="Kim J.A."/>
            <person name="Kim S."/>
            <person name="Park S.-Y."/>
            <person name="Hur J.-S."/>
        </authorList>
    </citation>
    <scope>NUCLEOTIDE SEQUENCE</scope>
</reference>
<dbReference type="InterPro" id="IPR014030">
    <property type="entry name" value="Ketoacyl_synth_N"/>
</dbReference>
<dbReference type="GO" id="GO:0006633">
    <property type="term" value="P:fatty acid biosynthetic process"/>
    <property type="evidence" value="ECO:0007669"/>
    <property type="project" value="InterPro"/>
</dbReference>
<dbReference type="InterPro" id="IPR020802">
    <property type="entry name" value="TesA-like"/>
</dbReference>
<dbReference type="Pfam" id="PF14765">
    <property type="entry name" value="PS-DH"/>
    <property type="match status" value="1"/>
</dbReference>
<sequence length="2113" mass="232712">MTDTTEMRRIVTFAGLGSNCMFSEHVLALAIEDSSTLEARLLLEACHGVFKTVLATANLKETFSANIDLEDFMTPKSLIQPPARYRRNSIIQHVYLYLAQLLRYMRFSKDSHSKVLGLAGFCAGLLPSAVIATSRTTTELLSRGQDFFYVALYLGIRSEGYKQAMIRNEPCSPTLPWSVVVEGLSAQQAQELLQEHTKQASESYIYVSAINSSSCVTLSGRGDHLDRFSRQGLPSRCKVRATKVYCLYHDRRHLSMVREEVLGDLRHNERLFSSPLQLVSPLFSGIDGKPIKFGKLVTFGDFCETLLEMILLEPVDWVAMEDNILTSVRKSVEATESPHEIMNFGPGYGMSRTKLTLSDHVKVLDATVNPNIASHTGPELPPSDAIAIVGMGLDLPGASDASTLWRNLKEALNSCTEIPASRFHVEDFYQKETGRTLNTKYGNFMENPFLFDNELFKISPREASSIDPQQRVMLQTAYRALEDAGYVPDSTPSFSRKTFGCFIGNATMDYTDNLRDEIDVYYSPGTLRAFQSGRISYAFKWSGPSITLDTACSSSITAIHQASRALLSGDCRAALVGGVNVITSPDMYLGLDRAHFLSPTGQCKSFDESADGYCRSEGCVAFVLKKFDDAMAEGDQILGIIRGVEINQSGNARSITHSHAPTQEDLFDRILKKSKIHPHQITVAETHGTGTQTGDVSELIGIRKAFCTGRDPSNLLHLTSIKANIGHSEAASGGAALAKLLLMMKHREIPPQISLNTLNHKIQELGTDGAVISRNGALWPRPSSHPRLALLNNFGAAGANGALILQEYCENKTDDEHEDPDCDQSYMLGFSARSDTTLLQCRDALISYLQRPIDSVSLRNIIYSSTARRQVFEHRIAVVGSTTEELVDELKTAQLHNIRESVDTEPHAVFAFSGQGSQYLGMGRELMMAYPEFKKTVLRCEQWLLGNGYPGFIDIIMSVDDHTSPAPNLQSFQTAMFVLEASLARLLISIGIIPTLVVGHSLGEYAALVIAGVLDLQSGLSLVAHRAKLISELCQLEATSMLAVHLSAVVTTDEIDSHPELHDLSIACDNGPSDSVVGGPLDQIRSLKERLSKKDTKSKLLEVPVAYHTKAMDPVLDRLTDFAKTIELSSPKLPILSNVFGRLIRPGEEGFTSEYFAAHARQTVALRLGIQDLHSHGMTAEISKWVEIGPHPSLLPMVSTNLDRNNTVFLTSLRKDTSDTVSFARLLSHFYLNSTGLDWRNAFDNRAAMTTIPVMPFMQQEFGVHYPHEHTKSGAAVLTQERGSQTSYAFLSRIVQPLSETNSHAIFETPIAIFAEYILGHTVCGYALCPASVYHEIALSAAKHLKLHDLQVDQVWSLSNVTFVAPLIYSEGSSAIVGTSIEPTNQPRTTFSFKIFSRTPESDSQRQTIHCQGQVKIRSLTAQKNAKLLAIVKRKRSYFYQPDRSETQEIFLKKAIYEKIFTRVVTYSEMYQMVQSIRIDQNEALAVCQYPKITGKDISRFTTILMDVLLHVAGFVANLNIENREVCICKEVRTMTLLRDTLPSEEKFEIHCSNLEVESESLIIADAYATDTQGVIAVFKGMSFQRMKFDRMTQAMHLAHRKSGDLVESSVNEGFEQPVSSPLTLRYPKTPEESQISVRDLVAKTCNLDAAKMATDVSLRAMGFDSLLMIELASALSTHKLCSLDAFDLTEEATVGDIEQLCADAGEISLPSSEAETPRSVAFLETSTPMTPVTPQAPQVASIIAATCGAQVGVVTSDVELRALGIDSLMMMELKSRLQSLWTRSNLEDLSDLRTVGDVEKLAIEANLKEDRSRVERVAHQAPGTRDIVESSTSTMNSEPLSAELVKKISATLKLQSPLETIYLADKSVKLAPLFLIHDGSGICLPYHRMRPFGRTIYAVHDSKFLESDSWPGIPAMAQAYAKLIKATNSGPLILGGWSFGGVVAFEAAKVLQAEGHAVAGVVLIDSPPPFNHKPLSAAIINDVVRGGGNGELVGDTIRRLVRKSFTSCARMLEHFRPEATTSNNQSAPQTFLLRSKDSYDLKTERDGGECENPWLQDRSDPRTSIVGWEIVTGAKVPHTDIPGNHFQVFDAANIQAISKAIAQACHELEQGS</sequence>
<dbReference type="InterPro" id="IPR049900">
    <property type="entry name" value="PKS_mFAS_DH"/>
</dbReference>
<dbReference type="InterPro" id="IPR018201">
    <property type="entry name" value="Ketoacyl_synth_AS"/>
</dbReference>
<dbReference type="Gene3D" id="3.30.70.250">
    <property type="entry name" value="Malonyl-CoA ACP transacylase, ACP-binding"/>
    <property type="match status" value="1"/>
</dbReference>
<dbReference type="InterPro" id="IPR029058">
    <property type="entry name" value="AB_hydrolase_fold"/>
</dbReference>
<dbReference type="InterPro" id="IPR049552">
    <property type="entry name" value="PKS_DH_N"/>
</dbReference>
<dbReference type="InterPro" id="IPR050091">
    <property type="entry name" value="PKS_NRPS_Biosynth_Enz"/>
</dbReference>
<feature type="active site" description="Proton acceptor; for dehydratase activity" evidence="4">
    <location>
        <position position="1321"/>
    </location>
</feature>
<dbReference type="Gene3D" id="3.30.70.3290">
    <property type="match status" value="1"/>
</dbReference>
<dbReference type="GO" id="GO:0004315">
    <property type="term" value="F:3-oxoacyl-[acyl-carrier-protein] synthase activity"/>
    <property type="evidence" value="ECO:0007669"/>
    <property type="project" value="InterPro"/>
</dbReference>
<dbReference type="InterPro" id="IPR032088">
    <property type="entry name" value="SAT"/>
</dbReference>
<dbReference type="PROSITE" id="PS50075">
    <property type="entry name" value="CARRIER"/>
    <property type="match status" value="2"/>
</dbReference>
<dbReference type="PROSITE" id="PS00606">
    <property type="entry name" value="KS3_1"/>
    <property type="match status" value="1"/>
</dbReference>
<dbReference type="InterPro" id="IPR016036">
    <property type="entry name" value="Malonyl_transacylase_ACP-bd"/>
</dbReference>
<dbReference type="SUPFAM" id="SSF52151">
    <property type="entry name" value="FabD/lysophospholipase-like"/>
    <property type="match status" value="1"/>
</dbReference>
<dbReference type="PROSITE" id="PS52004">
    <property type="entry name" value="KS3_2"/>
    <property type="match status" value="1"/>
</dbReference>
<feature type="region of interest" description="C-terminal hotdog fold" evidence="4">
    <location>
        <begin position="1447"/>
        <end position="1593"/>
    </location>
</feature>
<dbReference type="InterPro" id="IPR016035">
    <property type="entry name" value="Acyl_Trfase/lysoPLipase"/>
</dbReference>
<feature type="transmembrane region" description="Helical" evidence="5">
    <location>
        <begin position="115"/>
        <end position="133"/>
    </location>
</feature>
<dbReference type="SMART" id="SM00824">
    <property type="entry name" value="PKS_TE"/>
    <property type="match status" value="1"/>
</dbReference>
<feature type="domain" description="PKS/mFAS DH" evidence="8">
    <location>
        <begin position="1288"/>
        <end position="1593"/>
    </location>
</feature>
<dbReference type="InterPro" id="IPR014043">
    <property type="entry name" value="Acyl_transferase_dom"/>
</dbReference>
<dbReference type="Gene3D" id="3.40.50.1820">
    <property type="entry name" value="alpha/beta hydrolase"/>
    <property type="match status" value="1"/>
</dbReference>
<dbReference type="Gene3D" id="3.40.366.10">
    <property type="entry name" value="Malonyl-Coenzyme A Acyl Carrier Protein, domain 2"/>
    <property type="match status" value="3"/>
</dbReference>
<evidence type="ECO:0000313" key="9">
    <source>
        <dbReference type="EMBL" id="QIX11488.1"/>
    </source>
</evidence>
<dbReference type="Pfam" id="PF16073">
    <property type="entry name" value="SAT"/>
    <property type="match status" value="1"/>
</dbReference>
<dbReference type="Pfam" id="PF00975">
    <property type="entry name" value="Thioesterase"/>
    <property type="match status" value="1"/>
</dbReference>
<dbReference type="InterPro" id="IPR020841">
    <property type="entry name" value="PKS_Beta-ketoAc_synthase_dom"/>
</dbReference>
<keyword evidence="1" id="KW-0596">Phosphopantetheine</keyword>
<dbReference type="SMART" id="SM00827">
    <property type="entry name" value="PKS_AT"/>
    <property type="match status" value="1"/>
</dbReference>
<feature type="domain" description="Carrier" evidence="6">
    <location>
        <begin position="1632"/>
        <end position="1706"/>
    </location>
</feature>
<keyword evidence="5" id="KW-0472">Membrane</keyword>
<dbReference type="Gene3D" id="1.10.1200.10">
    <property type="entry name" value="ACP-like"/>
    <property type="match status" value="2"/>
</dbReference>
<dbReference type="SUPFAM" id="SSF55048">
    <property type="entry name" value="Probable ACP-binding domain of malonyl-CoA ACP transacylase"/>
    <property type="match status" value="1"/>
</dbReference>
<dbReference type="NCBIfam" id="TIGR04532">
    <property type="entry name" value="PT_fungal_PKS"/>
    <property type="match status" value="1"/>
</dbReference>
<keyword evidence="5" id="KW-0812">Transmembrane</keyword>
<dbReference type="Pfam" id="PF02801">
    <property type="entry name" value="Ketoacyl-synt_C"/>
    <property type="match status" value="1"/>
</dbReference>
<dbReference type="EMBL" id="MN317154">
    <property type="protein sequence ID" value="QIX11488.1"/>
    <property type="molecule type" value="Genomic_DNA"/>
</dbReference>
<dbReference type="Gene3D" id="3.10.129.110">
    <property type="entry name" value="Polyketide synthase dehydratase"/>
    <property type="match status" value="1"/>
</dbReference>
<dbReference type="Gene3D" id="3.40.47.10">
    <property type="match status" value="1"/>
</dbReference>
<feature type="active site" description="Proton donor; for dehydratase activity" evidence="4">
    <location>
        <position position="1507"/>
    </location>
</feature>
<gene>
    <name evidence="9" type="primary">PKS19</name>
</gene>
<dbReference type="InterPro" id="IPR036736">
    <property type="entry name" value="ACP-like_sf"/>
</dbReference>
<evidence type="ECO:0000256" key="2">
    <source>
        <dbReference type="ARBA" id="ARBA00022553"/>
    </source>
</evidence>
<evidence type="ECO:0000256" key="1">
    <source>
        <dbReference type="ARBA" id="ARBA00022450"/>
    </source>
</evidence>
<dbReference type="GO" id="GO:0004312">
    <property type="term" value="F:fatty acid synthase activity"/>
    <property type="evidence" value="ECO:0007669"/>
    <property type="project" value="TreeGrafter"/>
</dbReference>
<dbReference type="GO" id="GO:0044550">
    <property type="term" value="P:secondary metabolite biosynthetic process"/>
    <property type="evidence" value="ECO:0007669"/>
    <property type="project" value="TreeGrafter"/>
</dbReference>
<dbReference type="SMART" id="SM00825">
    <property type="entry name" value="PKS_KS"/>
    <property type="match status" value="1"/>
</dbReference>
<dbReference type="PROSITE" id="PS00012">
    <property type="entry name" value="PHOSPHOPANTETHEINE"/>
    <property type="match status" value="1"/>
</dbReference>
<evidence type="ECO:0000259" key="8">
    <source>
        <dbReference type="PROSITE" id="PS52019"/>
    </source>
</evidence>
<feature type="domain" description="Ketosynthase family 3 (KS3)" evidence="7">
    <location>
        <begin position="383"/>
        <end position="807"/>
    </location>
</feature>
<dbReference type="SUPFAM" id="SSF47336">
    <property type="entry name" value="ACP-like"/>
    <property type="match status" value="2"/>
</dbReference>
<dbReference type="InterPro" id="IPR001227">
    <property type="entry name" value="Ac_transferase_dom_sf"/>
</dbReference>
<dbReference type="Pfam" id="PF00698">
    <property type="entry name" value="Acyl_transf_1"/>
    <property type="match status" value="1"/>
</dbReference>
<proteinExistence type="predicted"/>
<dbReference type="Pfam" id="PF00550">
    <property type="entry name" value="PP-binding"/>
    <property type="match status" value="2"/>
</dbReference>
<dbReference type="PANTHER" id="PTHR43775:SF37">
    <property type="entry name" value="SI:DKEY-61P9.11"/>
    <property type="match status" value="1"/>
</dbReference>
<keyword evidence="2" id="KW-0597">Phosphoprotein</keyword>
<dbReference type="InterPro" id="IPR016039">
    <property type="entry name" value="Thiolase-like"/>
</dbReference>
<evidence type="ECO:0000256" key="5">
    <source>
        <dbReference type="SAM" id="Phobius"/>
    </source>
</evidence>
<protein>
    <submittedName>
        <fullName evidence="9">Polyketide synthase</fullName>
    </submittedName>
</protein>
<dbReference type="InterPro" id="IPR014031">
    <property type="entry name" value="Ketoacyl_synth_C"/>
</dbReference>
<evidence type="ECO:0000256" key="4">
    <source>
        <dbReference type="PROSITE-ProRule" id="PRU01363"/>
    </source>
</evidence>
<feature type="domain" description="Carrier" evidence="6">
    <location>
        <begin position="1734"/>
        <end position="1807"/>
    </location>
</feature>
<accession>A0A6H0YVH1</accession>
<keyword evidence="3" id="KW-0808">Transferase</keyword>
<dbReference type="InterPro" id="IPR001031">
    <property type="entry name" value="Thioesterase"/>
</dbReference>
<dbReference type="InterPro" id="IPR042104">
    <property type="entry name" value="PKS_dehydratase_sf"/>
</dbReference>
<dbReference type="SUPFAM" id="SSF53474">
    <property type="entry name" value="alpha/beta-Hydrolases"/>
    <property type="match status" value="1"/>
</dbReference>
<dbReference type="Pfam" id="PF00109">
    <property type="entry name" value="ketoacyl-synt"/>
    <property type="match status" value="1"/>
</dbReference>
<dbReference type="Pfam" id="PF21089">
    <property type="entry name" value="PKS_DH_N"/>
    <property type="match status" value="1"/>
</dbReference>
<evidence type="ECO:0000259" key="7">
    <source>
        <dbReference type="PROSITE" id="PS52004"/>
    </source>
</evidence>
<dbReference type="InterPro" id="IPR009081">
    <property type="entry name" value="PP-bd_ACP"/>
</dbReference>